<name>A0AAV2QEL2_MEGNR</name>
<comment type="caution">
    <text evidence="2">The sequence shown here is derived from an EMBL/GenBank/DDBJ whole genome shotgun (WGS) entry which is preliminary data.</text>
</comment>
<dbReference type="PANTHER" id="PTHR10407:SF15">
    <property type="entry name" value="HUNTINGTIN INTERACTING PROTEIN 1"/>
    <property type="match status" value="1"/>
</dbReference>
<evidence type="ECO:0000313" key="3">
    <source>
        <dbReference type="Proteomes" id="UP001497623"/>
    </source>
</evidence>
<keyword evidence="3" id="KW-1185">Reference proteome</keyword>
<dbReference type="AlphaFoldDB" id="A0AAV2QEL2"/>
<evidence type="ECO:0000259" key="1">
    <source>
        <dbReference type="PROSITE" id="PS50942"/>
    </source>
</evidence>
<dbReference type="InterPro" id="IPR011417">
    <property type="entry name" value="ANTH_dom"/>
</dbReference>
<organism evidence="2 3">
    <name type="scientific">Meganyctiphanes norvegica</name>
    <name type="common">Northern krill</name>
    <name type="synonym">Thysanopoda norvegica</name>
    <dbReference type="NCBI Taxonomy" id="48144"/>
    <lineage>
        <taxon>Eukaryota</taxon>
        <taxon>Metazoa</taxon>
        <taxon>Ecdysozoa</taxon>
        <taxon>Arthropoda</taxon>
        <taxon>Crustacea</taxon>
        <taxon>Multicrustacea</taxon>
        <taxon>Malacostraca</taxon>
        <taxon>Eumalacostraca</taxon>
        <taxon>Eucarida</taxon>
        <taxon>Euphausiacea</taxon>
        <taxon>Euphausiidae</taxon>
        <taxon>Meganyctiphanes</taxon>
    </lineage>
</organism>
<dbReference type="SMART" id="SM00273">
    <property type="entry name" value="ENTH"/>
    <property type="match status" value="1"/>
</dbReference>
<dbReference type="Gene3D" id="1.25.40.90">
    <property type="match status" value="1"/>
</dbReference>
<feature type="non-terminal residue" evidence="2">
    <location>
        <position position="191"/>
    </location>
</feature>
<dbReference type="InterPro" id="IPR013809">
    <property type="entry name" value="ENTH"/>
</dbReference>
<dbReference type="GO" id="GO:0043325">
    <property type="term" value="F:phosphatidylinositol-3,4-bisphosphate binding"/>
    <property type="evidence" value="ECO:0007669"/>
    <property type="project" value="TreeGrafter"/>
</dbReference>
<dbReference type="GO" id="GO:0030864">
    <property type="term" value="C:cortical actin cytoskeleton"/>
    <property type="evidence" value="ECO:0007669"/>
    <property type="project" value="TreeGrafter"/>
</dbReference>
<dbReference type="GO" id="GO:0051015">
    <property type="term" value="F:actin filament binding"/>
    <property type="evidence" value="ECO:0007669"/>
    <property type="project" value="TreeGrafter"/>
</dbReference>
<dbReference type="FunFam" id="1.25.40.90:FF:000012">
    <property type="entry name" value="Huntingtin interacting protein 1-related"/>
    <property type="match status" value="1"/>
</dbReference>
<dbReference type="GO" id="GO:0007015">
    <property type="term" value="P:actin filament organization"/>
    <property type="evidence" value="ECO:0007669"/>
    <property type="project" value="TreeGrafter"/>
</dbReference>
<feature type="domain" description="ENTH" evidence="1">
    <location>
        <begin position="22"/>
        <end position="150"/>
    </location>
</feature>
<sequence>MSSMKNISGGVGGLVTIALSLEDGHQWSLKEASYRKAVNEDEVPVKMKHVRNLIIGTYTDKNGVLYWQNVANAPPINTDVMAWKFCHCLHITLRDGHPNIIRDSQSKTGKLTEIGDHFKHLKHGYGKLIQRYCELLVCKLKFHQRYPRFPGNMSVSPEELENLAENDANNYFELAVEFLEYMECILNLYEA</sequence>
<proteinExistence type="predicted"/>
<dbReference type="PANTHER" id="PTHR10407">
    <property type="entry name" value="HUNTINGTIN INTERACTING PROTEIN 1"/>
    <property type="match status" value="1"/>
</dbReference>
<dbReference type="GO" id="GO:0080025">
    <property type="term" value="F:phosphatidylinositol-3,5-bisphosphate binding"/>
    <property type="evidence" value="ECO:0007669"/>
    <property type="project" value="TreeGrafter"/>
</dbReference>
<dbReference type="GO" id="GO:0006897">
    <property type="term" value="P:endocytosis"/>
    <property type="evidence" value="ECO:0007669"/>
    <property type="project" value="InterPro"/>
</dbReference>
<dbReference type="GO" id="GO:0035615">
    <property type="term" value="F:clathrin adaptor activity"/>
    <property type="evidence" value="ECO:0007669"/>
    <property type="project" value="TreeGrafter"/>
</dbReference>
<dbReference type="SUPFAM" id="SSF48464">
    <property type="entry name" value="ENTH/VHS domain"/>
    <property type="match status" value="1"/>
</dbReference>
<dbReference type="GO" id="GO:0048268">
    <property type="term" value="P:clathrin coat assembly"/>
    <property type="evidence" value="ECO:0007669"/>
    <property type="project" value="TreeGrafter"/>
</dbReference>
<dbReference type="InterPro" id="IPR008942">
    <property type="entry name" value="ENTH_VHS"/>
</dbReference>
<evidence type="ECO:0000313" key="2">
    <source>
        <dbReference type="EMBL" id="CAL4079288.1"/>
    </source>
</evidence>
<dbReference type="InterPro" id="IPR030224">
    <property type="entry name" value="Sla2_fam"/>
</dbReference>
<accession>A0AAV2QEL2</accession>
<dbReference type="PROSITE" id="PS50942">
    <property type="entry name" value="ENTH"/>
    <property type="match status" value="1"/>
</dbReference>
<reference evidence="2 3" key="1">
    <citation type="submission" date="2024-05" db="EMBL/GenBank/DDBJ databases">
        <authorList>
            <person name="Wallberg A."/>
        </authorList>
    </citation>
    <scope>NUCLEOTIDE SEQUENCE [LARGE SCALE GENOMIC DNA]</scope>
</reference>
<dbReference type="Pfam" id="PF07651">
    <property type="entry name" value="ANTH"/>
    <property type="match status" value="1"/>
</dbReference>
<protein>
    <recommendedName>
        <fullName evidence="1">ENTH domain-containing protein</fullName>
    </recommendedName>
</protein>
<dbReference type="EMBL" id="CAXKWB010005625">
    <property type="protein sequence ID" value="CAL4079288.1"/>
    <property type="molecule type" value="Genomic_DNA"/>
</dbReference>
<dbReference type="Proteomes" id="UP001497623">
    <property type="component" value="Unassembled WGS sequence"/>
</dbReference>
<gene>
    <name evidence="2" type="ORF">MNOR_LOCUS10908</name>
</gene>
<dbReference type="GO" id="GO:0032051">
    <property type="term" value="F:clathrin light chain binding"/>
    <property type="evidence" value="ECO:0007669"/>
    <property type="project" value="TreeGrafter"/>
</dbReference>
<dbReference type="GO" id="GO:0030136">
    <property type="term" value="C:clathrin-coated vesicle"/>
    <property type="evidence" value="ECO:0007669"/>
    <property type="project" value="TreeGrafter"/>
</dbReference>